<dbReference type="EMBL" id="CABPRZ010000031">
    <property type="protein sequence ID" value="VVE56154.1"/>
    <property type="molecule type" value="Genomic_DNA"/>
</dbReference>
<reference evidence="1 2" key="1">
    <citation type="submission" date="2019-08" db="EMBL/GenBank/DDBJ databases">
        <authorList>
            <person name="Peeters C."/>
        </authorList>
    </citation>
    <scope>NUCLEOTIDE SEQUENCE [LARGE SCALE GENOMIC DNA]</scope>
    <source>
        <strain evidence="1 2">LMG 30175</strain>
    </source>
</reference>
<dbReference type="AlphaFoldDB" id="A0A5E4Z4P8"/>
<accession>A0A5E4Z4P8</accession>
<proteinExistence type="predicted"/>
<gene>
    <name evidence="1" type="ORF">PTE30175_04968</name>
</gene>
<protein>
    <submittedName>
        <fullName evidence="1">Uncharacterized protein</fullName>
    </submittedName>
</protein>
<organism evidence="1 2">
    <name type="scientific">Pandoraea terrae</name>
    <dbReference type="NCBI Taxonomy" id="1537710"/>
    <lineage>
        <taxon>Bacteria</taxon>
        <taxon>Pseudomonadati</taxon>
        <taxon>Pseudomonadota</taxon>
        <taxon>Betaproteobacteria</taxon>
        <taxon>Burkholderiales</taxon>
        <taxon>Burkholderiaceae</taxon>
        <taxon>Pandoraea</taxon>
    </lineage>
</organism>
<evidence type="ECO:0000313" key="2">
    <source>
        <dbReference type="Proteomes" id="UP000414233"/>
    </source>
</evidence>
<sequence length="193" mass="21116">MQQSCIIARISCAGVNGPGLVTKRTRSREARARAIGGKRSLRGNSGFSSGDRTCTFLRTGVTWASRVALAHCSLHTTYAEFASFDGGRPACRAGEATSSDRRLIRTFDRSADFPRHGACASIPNVPHRRQPDWLAPSLRSAGKIHLIAPTSSFASTSLRLPLFFWKVSSQGEKNHAIPIRRKLYVMGCNPNLF</sequence>
<evidence type="ECO:0000313" key="1">
    <source>
        <dbReference type="EMBL" id="VVE56154.1"/>
    </source>
</evidence>
<keyword evidence="2" id="KW-1185">Reference proteome</keyword>
<dbReference type="Proteomes" id="UP000414233">
    <property type="component" value="Unassembled WGS sequence"/>
</dbReference>
<name>A0A5E4Z4P8_9BURK</name>